<protein>
    <submittedName>
        <fullName evidence="6">LacI family DNA-binding transcriptional regulator</fullName>
    </submittedName>
</protein>
<dbReference type="Gene3D" id="3.40.50.2300">
    <property type="match status" value="2"/>
</dbReference>
<evidence type="ECO:0000256" key="3">
    <source>
        <dbReference type="ARBA" id="ARBA00023163"/>
    </source>
</evidence>
<feature type="compositionally biased region" description="Low complexity" evidence="4">
    <location>
        <begin position="368"/>
        <end position="381"/>
    </location>
</feature>
<dbReference type="InterPro" id="IPR028082">
    <property type="entry name" value="Peripla_BP_I"/>
</dbReference>
<reference evidence="6 7" key="1">
    <citation type="journal article" date="2019" name="Int. J. Syst. Evol. Microbiol.">
        <title>The Global Catalogue of Microorganisms (GCM) 10K type strain sequencing project: providing services to taxonomists for standard genome sequencing and annotation.</title>
        <authorList>
            <consortium name="The Broad Institute Genomics Platform"/>
            <consortium name="The Broad Institute Genome Sequencing Center for Infectious Disease"/>
            <person name="Wu L."/>
            <person name="Ma J."/>
        </authorList>
    </citation>
    <scope>NUCLEOTIDE SEQUENCE [LARGE SCALE GENOMIC DNA]</scope>
    <source>
        <strain evidence="6 7">JCM 6922</strain>
    </source>
</reference>
<dbReference type="EMBL" id="BAAATK010000005">
    <property type="protein sequence ID" value="GAA2426438.1"/>
    <property type="molecule type" value="Genomic_DNA"/>
</dbReference>
<feature type="compositionally biased region" description="Pro residues" evidence="4">
    <location>
        <begin position="1"/>
        <end position="14"/>
    </location>
</feature>
<dbReference type="CDD" id="cd01392">
    <property type="entry name" value="HTH_LacI"/>
    <property type="match status" value="1"/>
</dbReference>
<accession>A0ABN3JBN2</accession>
<dbReference type="SMART" id="SM00354">
    <property type="entry name" value="HTH_LACI"/>
    <property type="match status" value="1"/>
</dbReference>
<dbReference type="PROSITE" id="PS50932">
    <property type="entry name" value="HTH_LACI_2"/>
    <property type="match status" value="1"/>
</dbReference>
<keyword evidence="7" id="KW-1185">Reference proteome</keyword>
<dbReference type="Pfam" id="PF00356">
    <property type="entry name" value="LacI"/>
    <property type="match status" value="1"/>
</dbReference>
<dbReference type="PANTHER" id="PTHR30146">
    <property type="entry name" value="LACI-RELATED TRANSCRIPTIONAL REPRESSOR"/>
    <property type="match status" value="1"/>
</dbReference>
<feature type="region of interest" description="Disordered" evidence="4">
    <location>
        <begin position="1"/>
        <end position="20"/>
    </location>
</feature>
<keyword evidence="2 6" id="KW-0238">DNA-binding</keyword>
<keyword evidence="1" id="KW-0805">Transcription regulation</keyword>
<evidence type="ECO:0000313" key="7">
    <source>
        <dbReference type="Proteomes" id="UP001500460"/>
    </source>
</evidence>
<name>A0ABN3JBN2_9ACTN</name>
<feature type="compositionally biased region" description="Basic and acidic residues" evidence="4">
    <location>
        <begin position="356"/>
        <end position="366"/>
    </location>
</feature>
<gene>
    <name evidence="6" type="ORF">GCM10010421_11960</name>
</gene>
<dbReference type="RefSeq" id="WP_344600304.1">
    <property type="nucleotide sequence ID" value="NZ_BAAATK010000005.1"/>
</dbReference>
<proteinExistence type="predicted"/>
<dbReference type="Pfam" id="PF13377">
    <property type="entry name" value="Peripla_BP_3"/>
    <property type="match status" value="1"/>
</dbReference>
<dbReference type="Proteomes" id="UP001500460">
    <property type="component" value="Unassembled WGS sequence"/>
</dbReference>
<evidence type="ECO:0000313" key="6">
    <source>
        <dbReference type="EMBL" id="GAA2426438.1"/>
    </source>
</evidence>
<dbReference type="PANTHER" id="PTHR30146:SF155">
    <property type="entry name" value="ALANINE RACEMASE"/>
    <property type="match status" value="1"/>
</dbReference>
<feature type="domain" description="HTH lacI-type" evidence="5">
    <location>
        <begin position="22"/>
        <end position="76"/>
    </location>
</feature>
<evidence type="ECO:0000259" key="5">
    <source>
        <dbReference type="PROSITE" id="PS50932"/>
    </source>
</evidence>
<dbReference type="SUPFAM" id="SSF47413">
    <property type="entry name" value="lambda repressor-like DNA-binding domains"/>
    <property type="match status" value="1"/>
</dbReference>
<keyword evidence="3" id="KW-0804">Transcription</keyword>
<dbReference type="CDD" id="cd06267">
    <property type="entry name" value="PBP1_LacI_sugar_binding-like"/>
    <property type="match status" value="1"/>
</dbReference>
<dbReference type="Gene3D" id="1.10.260.40">
    <property type="entry name" value="lambda repressor-like DNA-binding domains"/>
    <property type="match status" value="1"/>
</dbReference>
<dbReference type="InterPro" id="IPR046335">
    <property type="entry name" value="LacI/GalR-like_sensor"/>
</dbReference>
<dbReference type="InterPro" id="IPR000843">
    <property type="entry name" value="HTH_LacI"/>
</dbReference>
<evidence type="ECO:0000256" key="1">
    <source>
        <dbReference type="ARBA" id="ARBA00023015"/>
    </source>
</evidence>
<organism evidence="6 7">
    <name type="scientific">Streptomyces glaucus</name>
    <dbReference type="NCBI Taxonomy" id="284029"/>
    <lineage>
        <taxon>Bacteria</taxon>
        <taxon>Bacillati</taxon>
        <taxon>Actinomycetota</taxon>
        <taxon>Actinomycetes</taxon>
        <taxon>Kitasatosporales</taxon>
        <taxon>Streptomycetaceae</taxon>
        <taxon>Streptomyces</taxon>
    </lineage>
</organism>
<comment type="caution">
    <text evidence="6">The sequence shown here is derived from an EMBL/GenBank/DDBJ whole genome shotgun (WGS) entry which is preliminary data.</text>
</comment>
<evidence type="ECO:0000256" key="4">
    <source>
        <dbReference type="SAM" id="MobiDB-lite"/>
    </source>
</evidence>
<dbReference type="SUPFAM" id="SSF53822">
    <property type="entry name" value="Periplasmic binding protein-like I"/>
    <property type="match status" value="1"/>
</dbReference>
<dbReference type="InterPro" id="IPR010982">
    <property type="entry name" value="Lambda_DNA-bd_dom_sf"/>
</dbReference>
<sequence>MTATPTPPGSPPRPAEGESRRVTIKDVAARAGVSKGAVSLAFNHKPGLSEATRDRIFRAARELGWAPNRTARTLAGSRVDVVGLAVCRPARLLGLEPFYMEFVSGVESVLTERSCSLLLRLVRNVEEEAGLLESWWRGRQIGGSILVDFRDGDPRVDTVRRLGLPAVAVGHPSLTGGLTSVWTDDASAVAEAVRYLAALGHRRIARVGGTAALGHTAIRTAAFDEAARALGLARAWQVATDFSGDAGARATRTLLTAAPPERPTAIVYDNDLMAVAGLSVAAEMGLKVPSDVSLLAWDDSQLCRLTHPTLSAMSHDVHGFGADVARTLFGLITGEGPGSHPVPTPVLTPRGSTAPRRADPAAERRLRGPGPKAGARAGAPRGPAPKG</sequence>
<evidence type="ECO:0000256" key="2">
    <source>
        <dbReference type="ARBA" id="ARBA00023125"/>
    </source>
</evidence>
<dbReference type="GO" id="GO:0003677">
    <property type="term" value="F:DNA binding"/>
    <property type="evidence" value="ECO:0007669"/>
    <property type="project" value="UniProtKB-KW"/>
</dbReference>
<feature type="region of interest" description="Disordered" evidence="4">
    <location>
        <begin position="335"/>
        <end position="387"/>
    </location>
</feature>